<dbReference type="Pfam" id="PF12705">
    <property type="entry name" value="PDDEXK_1"/>
    <property type="match status" value="1"/>
</dbReference>
<organism evidence="2">
    <name type="scientific">marine sediment metagenome</name>
    <dbReference type="NCBI Taxonomy" id="412755"/>
    <lineage>
        <taxon>unclassified sequences</taxon>
        <taxon>metagenomes</taxon>
        <taxon>ecological metagenomes</taxon>
    </lineage>
</organism>
<dbReference type="AlphaFoldDB" id="A0A0F9LK88"/>
<dbReference type="EMBL" id="LAZR01006005">
    <property type="protein sequence ID" value="KKM95459.1"/>
    <property type="molecule type" value="Genomic_DNA"/>
</dbReference>
<reference evidence="2" key="1">
    <citation type="journal article" date="2015" name="Nature">
        <title>Complex archaea that bridge the gap between prokaryotes and eukaryotes.</title>
        <authorList>
            <person name="Spang A."/>
            <person name="Saw J.H."/>
            <person name="Jorgensen S.L."/>
            <person name="Zaremba-Niedzwiedzka K."/>
            <person name="Martijn J."/>
            <person name="Lind A.E."/>
            <person name="van Eijk R."/>
            <person name="Schleper C."/>
            <person name="Guy L."/>
            <person name="Ettema T.J."/>
        </authorList>
    </citation>
    <scope>NUCLEOTIDE SEQUENCE</scope>
</reference>
<sequence>MRPIKLSASSINAFKDCPFRFRNAYVLGVRPTEDTDALRIGNH</sequence>
<accession>A0A0F9LK88</accession>
<name>A0A0F9LK88_9ZZZZ</name>
<proteinExistence type="predicted"/>
<dbReference type="InterPro" id="IPR038726">
    <property type="entry name" value="PDDEXK_AddAB-type"/>
</dbReference>
<evidence type="ECO:0000313" key="2">
    <source>
        <dbReference type="EMBL" id="KKM95459.1"/>
    </source>
</evidence>
<protein>
    <recommendedName>
        <fullName evidence="1">PD-(D/E)XK endonuclease-like domain-containing protein</fullName>
    </recommendedName>
</protein>
<feature type="non-terminal residue" evidence="2">
    <location>
        <position position="43"/>
    </location>
</feature>
<gene>
    <name evidence="2" type="ORF">LCGC14_1187890</name>
</gene>
<evidence type="ECO:0000259" key="1">
    <source>
        <dbReference type="Pfam" id="PF12705"/>
    </source>
</evidence>
<feature type="domain" description="PD-(D/E)XK endonuclease-like" evidence="1">
    <location>
        <begin position="6"/>
        <end position="42"/>
    </location>
</feature>
<comment type="caution">
    <text evidence="2">The sequence shown here is derived from an EMBL/GenBank/DDBJ whole genome shotgun (WGS) entry which is preliminary data.</text>
</comment>